<keyword evidence="1" id="KW-1133">Transmembrane helix</keyword>
<name>A0A1J5UC12_9ARCH</name>
<evidence type="ECO:0000313" key="2">
    <source>
        <dbReference type="EMBL" id="OIR21838.1"/>
    </source>
</evidence>
<keyword evidence="1" id="KW-0812">Transmembrane</keyword>
<accession>A0A1J5UC12</accession>
<organism evidence="2 3">
    <name type="scientific">Marine Group III euryarchaeote CG-Epi2</name>
    <dbReference type="NCBI Taxonomy" id="1888996"/>
    <lineage>
        <taxon>Archaea</taxon>
        <taxon>Methanobacteriati</taxon>
        <taxon>Thermoplasmatota</taxon>
        <taxon>Thermoplasmata</taxon>
        <taxon>Candidatus Thermoprofundales</taxon>
    </lineage>
</organism>
<evidence type="ECO:0000313" key="3">
    <source>
        <dbReference type="Proteomes" id="UP000183615"/>
    </source>
</evidence>
<feature type="transmembrane region" description="Helical" evidence="1">
    <location>
        <begin position="12"/>
        <end position="31"/>
    </location>
</feature>
<feature type="transmembrane region" description="Helical" evidence="1">
    <location>
        <begin position="91"/>
        <end position="112"/>
    </location>
</feature>
<dbReference type="AlphaFoldDB" id="A0A1J5UC12"/>
<protein>
    <submittedName>
        <fullName evidence="2">Uncharacterized protein</fullName>
    </submittedName>
</protein>
<feature type="transmembrane region" description="Helical" evidence="1">
    <location>
        <begin position="334"/>
        <end position="352"/>
    </location>
</feature>
<reference evidence="2 3" key="1">
    <citation type="submission" date="2016-08" db="EMBL/GenBank/DDBJ databases">
        <title>New Insights into Marine Group III Euryarchaeota, from dark to light.</title>
        <authorList>
            <person name="Haro-Moreno J.M."/>
            <person name="Rodriguez-Valera F."/>
            <person name="Lopez-Garcia P."/>
            <person name="Moreira D."/>
            <person name="Martin-Cuadrado A.B."/>
        </authorList>
    </citation>
    <scope>NUCLEOTIDE SEQUENCE [LARGE SCALE GENOMIC DNA]</scope>
    <source>
        <strain evidence="2">CG-Epi2</strain>
    </source>
</reference>
<dbReference type="PROSITE" id="PS51257">
    <property type="entry name" value="PROKAR_LIPOPROTEIN"/>
    <property type="match status" value="1"/>
</dbReference>
<dbReference type="EMBL" id="MIYZ01000034">
    <property type="protein sequence ID" value="OIR21838.1"/>
    <property type="molecule type" value="Genomic_DNA"/>
</dbReference>
<feature type="transmembrane region" description="Helical" evidence="1">
    <location>
        <begin position="124"/>
        <end position="141"/>
    </location>
</feature>
<comment type="caution">
    <text evidence="2">The sequence shown here is derived from an EMBL/GenBank/DDBJ whole genome shotgun (WGS) entry which is preliminary data.</text>
</comment>
<feature type="transmembrane region" description="Helical" evidence="1">
    <location>
        <begin position="247"/>
        <end position="266"/>
    </location>
</feature>
<feature type="transmembrane region" description="Helical" evidence="1">
    <location>
        <begin position="63"/>
        <end position="84"/>
    </location>
</feature>
<keyword evidence="1" id="KW-0472">Membrane</keyword>
<feature type="transmembrane region" description="Helical" evidence="1">
    <location>
        <begin position="162"/>
        <end position="183"/>
    </location>
</feature>
<evidence type="ECO:0000256" key="1">
    <source>
        <dbReference type="SAM" id="Phobius"/>
    </source>
</evidence>
<dbReference type="Proteomes" id="UP000183615">
    <property type="component" value="Unassembled WGS sequence"/>
</dbReference>
<proteinExistence type="predicted"/>
<feature type="transmembrane region" description="Helical" evidence="1">
    <location>
        <begin position="214"/>
        <end position="235"/>
    </location>
</feature>
<sequence length="355" mass="37791">MFDAIKSMPAKVCLSLSFLIGIAYSINFIFFSSCSVVNGDGDCFSLIPNGADPSHESYGRGAGTLYVAGALMLGAITGNLLILNEGARGKWTIMIPTIAGFTSLAIVLAPPFQGGYEAVNNTPLFATIAALGLYVAAYVMLKDEGVDEGLAFNMGIKVNNEAKYAIIISSVIGTLYSINHFFFADGYAGAGGSTLIPGFEEGSYWDDPIAATPIGYRVLASFFVIYVSMGLILLTNGAKGNWPAAHVLLFGITFFALSVIIGNIAVNDQIIPEGDNAGTWEADTSTSGSNIAVSGFVMFLNIFAYYKMREEGVEEGMTFAGEAPENNDDFFYKMYPAVTGVFLVLLLIANYVTQV</sequence>
<gene>
    <name evidence="2" type="ORF">BET99_01700</name>
</gene>